<evidence type="ECO:0000256" key="1">
    <source>
        <dbReference type="SAM" id="MobiDB-lite"/>
    </source>
</evidence>
<proteinExistence type="predicted"/>
<feature type="domain" description="DUF4190" evidence="3">
    <location>
        <begin position="43"/>
        <end position="109"/>
    </location>
</feature>
<keyword evidence="2" id="KW-0472">Membrane</keyword>
<evidence type="ECO:0000313" key="5">
    <source>
        <dbReference type="Proteomes" id="UP001501612"/>
    </source>
</evidence>
<evidence type="ECO:0000313" key="4">
    <source>
        <dbReference type="EMBL" id="GAA1915250.1"/>
    </source>
</evidence>
<reference evidence="4 5" key="1">
    <citation type="journal article" date="2019" name="Int. J. Syst. Evol. Microbiol.">
        <title>The Global Catalogue of Microorganisms (GCM) 10K type strain sequencing project: providing services to taxonomists for standard genome sequencing and annotation.</title>
        <authorList>
            <consortium name="The Broad Institute Genomics Platform"/>
            <consortium name="The Broad Institute Genome Sequencing Center for Infectious Disease"/>
            <person name="Wu L."/>
            <person name="Ma J."/>
        </authorList>
    </citation>
    <scope>NUCLEOTIDE SEQUENCE [LARGE SCALE GENOMIC DNA]</scope>
    <source>
        <strain evidence="4 5">JCM 14046</strain>
    </source>
</reference>
<evidence type="ECO:0000259" key="3">
    <source>
        <dbReference type="Pfam" id="PF13828"/>
    </source>
</evidence>
<keyword evidence="5" id="KW-1185">Reference proteome</keyword>
<dbReference type="Pfam" id="PF13828">
    <property type="entry name" value="DUF4190"/>
    <property type="match status" value="1"/>
</dbReference>
<dbReference type="InterPro" id="IPR025241">
    <property type="entry name" value="DUF4190"/>
</dbReference>
<dbReference type="RefSeq" id="WP_344005884.1">
    <property type="nucleotide sequence ID" value="NZ_BAAAMY010000004.1"/>
</dbReference>
<dbReference type="EMBL" id="BAAAMY010000004">
    <property type="protein sequence ID" value="GAA1915250.1"/>
    <property type="molecule type" value="Genomic_DNA"/>
</dbReference>
<keyword evidence="2" id="KW-1133">Transmembrane helix</keyword>
<dbReference type="Proteomes" id="UP001501612">
    <property type="component" value="Unassembled WGS sequence"/>
</dbReference>
<comment type="caution">
    <text evidence="4">The sequence shown here is derived from an EMBL/GenBank/DDBJ whole genome shotgun (WGS) entry which is preliminary data.</text>
</comment>
<keyword evidence="2" id="KW-0812">Transmembrane</keyword>
<feature type="transmembrane region" description="Helical" evidence="2">
    <location>
        <begin position="90"/>
        <end position="118"/>
    </location>
</feature>
<feature type="region of interest" description="Disordered" evidence="1">
    <location>
        <begin position="1"/>
        <end position="37"/>
    </location>
</feature>
<feature type="compositionally biased region" description="Pro residues" evidence="1">
    <location>
        <begin position="1"/>
        <end position="10"/>
    </location>
</feature>
<name>A0ABN2PB58_9ACTN</name>
<feature type="transmembrane region" description="Helical" evidence="2">
    <location>
        <begin position="45"/>
        <end position="78"/>
    </location>
</feature>
<protein>
    <recommendedName>
        <fullName evidence="3">DUF4190 domain-containing protein</fullName>
    </recommendedName>
</protein>
<accession>A0ABN2PB58</accession>
<organism evidence="4 5">
    <name type="scientific">Nocardioides lentus</name>
    <dbReference type="NCBI Taxonomy" id="338077"/>
    <lineage>
        <taxon>Bacteria</taxon>
        <taxon>Bacillati</taxon>
        <taxon>Actinomycetota</taxon>
        <taxon>Actinomycetes</taxon>
        <taxon>Propionibacteriales</taxon>
        <taxon>Nocardioidaceae</taxon>
        <taxon>Nocardioides</taxon>
    </lineage>
</organism>
<gene>
    <name evidence="4" type="ORF">GCM10009737_15820</name>
</gene>
<sequence length="156" mass="15702">MSQYGPPPGENRPDQPGYGQQGSYNQPGHQPGHHGGAKPGKGLAIAALVLGILALLSSFTVIGGILFGLIALALGFIASSKAKKGTAGGRGLAIGGIVTGLLGLIIAGVLIALGAAFLNSDSFQNLQECVDSAGNDQAEIDRCSEEFGSNLEDSTN</sequence>
<evidence type="ECO:0000256" key="2">
    <source>
        <dbReference type="SAM" id="Phobius"/>
    </source>
</evidence>